<dbReference type="AlphaFoldDB" id="A0A1Q2D687"/>
<dbReference type="OrthoDB" id="9804829at2"/>
<organism evidence="1 2">
    <name type="scientific">Vagococcus penaei</name>
    <dbReference type="NCBI Taxonomy" id="633807"/>
    <lineage>
        <taxon>Bacteria</taxon>
        <taxon>Bacillati</taxon>
        <taxon>Bacillota</taxon>
        <taxon>Bacilli</taxon>
        <taxon>Lactobacillales</taxon>
        <taxon>Enterococcaceae</taxon>
        <taxon>Vagococcus</taxon>
    </lineage>
</organism>
<dbReference type="STRING" id="633807.BW732_06755"/>
<keyword evidence="2" id="KW-1185">Reference proteome</keyword>
<gene>
    <name evidence="1" type="ORF">BW732_06755</name>
</gene>
<dbReference type="Pfam" id="PF22564">
    <property type="entry name" value="HAAS"/>
    <property type="match status" value="1"/>
</dbReference>
<dbReference type="Proteomes" id="UP000188246">
    <property type="component" value="Chromosome"/>
</dbReference>
<protein>
    <submittedName>
        <fullName evidence="1">Uncharacterized protein</fullName>
    </submittedName>
</protein>
<dbReference type="EMBL" id="CP019609">
    <property type="protein sequence ID" value="AQP53948.1"/>
    <property type="molecule type" value="Genomic_DNA"/>
</dbReference>
<evidence type="ECO:0000313" key="1">
    <source>
        <dbReference type="EMBL" id="AQP53948.1"/>
    </source>
</evidence>
<dbReference type="RefSeq" id="WP_077276025.1">
    <property type="nucleotide sequence ID" value="NZ_CP019609.1"/>
</dbReference>
<name>A0A1Q2D687_9ENTE</name>
<proteinExistence type="predicted"/>
<reference evidence="1 2" key="1">
    <citation type="journal article" date="2010" name="Int. J. Syst. Evol. Microbiol.">
        <title>Vagococcus penaei sp. nov., isolated from spoilage microbiota of cooked shrimp (Penaeus vannamei).</title>
        <authorList>
            <person name="Jaffres E."/>
            <person name="Prevost H."/>
            <person name="Rossero A."/>
            <person name="Joffraud J.J."/>
            <person name="Dousset X."/>
        </authorList>
    </citation>
    <scope>NUCLEOTIDE SEQUENCE [LARGE SCALE GENOMIC DNA]</scope>
    <source>
        <strain evidence="1 2">CD276</strain>
    </source>
</reference>
<evidence type="ECO:0000313" key="2">
    <source>
        <dbReference type="Proteomes" id="UP000188246"/>
    </source>
</evidence>
<accession>A0A1Q2D687</accession>
<dbReference type="KEGG" id="vpi:BW732_06755"/>
<sequence>MNKEHFIIELKLHLRPLSQSDRDKIINYYLDYFAKEQANGLSEYEISRTLPHPKEIAYGILEDYDIPVNTTEPAQNDWVEFFVESKPSEEVPEYLYTEPESPFVRLFQILGIIALNTFFMIWLILVFVCLLVAGWLTAIVLIASPGLTVYNLTHFISTFNLFQFSVSLALCGVGLIGFLLLRPLTAGGYKLLKAYIKWNLQIIRGRRLVR</sequence>